<keyword evidence="9" id="KW-0408">Iron</keyword>
<evidence type="ECO:0000256" key="2">
    <source>
        <dbReference type="ARBA" id="ARBA00008183"/>
    </source>
</evidence>
<gene>
    <name evidence="13" type="primary">FRR4</name>
    <name evidence="13" type="ORF">HK097_007835</name>
</gene>
<dbReference type="GO" id="GO:0008198">
    <property type="term" value="F:ferrous iron binding"/>
    <property type="evidence" value="ECO:0007669"/>
    <property type="project" value="TreeGrafter"/>
</dbReference>
<dbReference type="EC" id="1.16.3.1" evidence="3"/>
<evidence type="ECO:0000256" key="8">
    <source>
        <dbReference type="ARBA" id="ARBA00023002"/>
    </source>
</evidence>
<dbReference type="GO" id="GO:0005739">
    <property type="term" value="C:mitochondrion"/>
    <property type="evidence" value="ECO:0007669"/>
    <property type="project" value="UniProtKB-SubCell"/>
</dbReference>
<keyword evidence="8" id="KW-0560">Oxidoreductase</keyword>
<dbReference type="SUPFAM" id="SSF55387">
    <property type="entry name" value="Frataxin/Nqo15-like"/>
    <property type="match status" value="1"/>
</dbReference>
<comment type="caution">
    <text evidence="13">The sequence shown here is derived from an EMBL/GenBank/DDBJ whole genome shotgun (WGS) entry which is preliminary data.</text>
</comment>
<comment type="subcellular location">
    <subcellularLocation>
        <location evidence="1">Mitochondrion</location>
    </subcellularLocation>
</comment>
<evidence type="ECO:0000256" key="4">
    <source>
        <dbReference type="ARBA" id="ARBA00022434"/>
    </source>
</evidence>
<dbReference type="Pfam" id="PF01491">
    <property type="entry name" value="Frataxin_Cyay"/>
    <property type="match status" value="1"/>
</dbReference>
<keyword evidence="7" id="KW-0809">Transit peptide</keyword>
<dbReference type="GO" id="GO:0034986">
    <property type="term" value="F:iron chaperone activity"/>
    <property type="evidence" value="ECO:0007669"/>
    <property type="project" value="TreeGrafter"/>
</dbReference>
<dbReference type="AlphaFoldDB" id="A0AAD5SB43"/>
<dbReference type="GO" id="GO:0006826">
    <property type="term" value="P:iron ion transport"/>
    <property type="evidence" value="ECO:0007669"/>
    <property type="project" value="UniProtKB-KW"/>
</dbReference>
<evidence type="ECO:0000256" key="5">
    <source>
        <dbReference type="ARBA" id="ARBA00022448"/>
    </source>
</evidence>
<dbReference type="Proteomes" id="UP001212841">
    <property type="component" value="Unassembled WGS sequence"/>
</dbReference>
<dbReference type="EMBL" id="JADGJD010000424">
    <property type="protein sequence ID" value="KAJ3051188.1"/>
    <property type="molecule type" value="Genomic_DNA"/>
</dbReference>
<comment type="catalytic activity">
    <reaction evidence="12">
        <text>4 Fe(2+) + O2 + 4 H(+) = 4 Fe(3+) + 2 H2O</text>
        <dbReference type="Rhea" id="RHEA:11148"/>
        <dbReference type="ChEBI" id="CHEBI:15377"/>
        <dbReference type="ChEBI" id="CHEBI:15378"/>
        <dbReference type="ChEBI" id="CHEBI:15379"/>
        <dbReference type="ChEBI" id="CHEBI:29033"/>
        <dbReference type="ChEBI" id="CHEBI:29034"/>
        <dbReference type="EC" id="1.16.3.1"/>
    </reaction>
</comment>
<dbReference type="GO" id="GO:0008199">
    <property type="term" value="F:ferric iron binding"/>
    <property type="evidence" value="ECO:0007669"/>
    <property type="project" value="InterPro"/>
</dbReference>
<keyword evidence="6" id="KW-0410">Iron transport</keyword>
<dbReference type="PRINTS" id="PR00904">
    <property type="entry name" value="FRATAXIN"/>
</dbReference>
<keyword evidence="11" id="KW-0496">Mitochondrion</keyword>
<protein>
    <recommendedName>
        <fullName evidence="3">ferroxidase</fullName>
        <ecNumber evidence="3">1.16.3.1</ecNumber>
    </recommendedName>
</protein>
<evidence type="ECO:0000256" key="12">
    <source>
        <dbReference type="ARBA" id="ARBA00047990"/>
    </source>
</evidence>
<dbReference type="PROSITE" id="PS01344">
    <property type="entry name" value="FRATAXIN_1"/>
    <property type="match status" value="1"/>
</dbReference>
<evidence type="ECO:0000256" key="11">
    <source>
        <dbReference type="ARBA" id="ARBA00023128"/>
    </source>
</evidence>
<dbReference type="GO" id="GO:0051537">
    <property type="term" value="F:2 iron, 2 sulfur cluster binding"/>
    <property type="evidence" value="ECO:0007669"/>
    <property type="project" value="TreeGrafter"/>
</dbReference>
<dbReference type="Gene3D" id="3.30.920.10">
    <property type="entry name" value="Frataxin/CyaY"/>
    <property type="match status" value="1"/>
</dbReference>
<organism evidence="13 14">
    <name type="scientific">Rhizophlyctis rosea</name>
    <dbReference type="NCBI Taxonomy" id="64517"/>
    <lineage>
        <taxon>Eukaryota</taxon>
        <taxon>Fungi</taxon>
        <taxon>Fungi incertae sedis</taxon>
        <taxon>Chytridiomycota</taxon>
        <taxon>Chytridiomycota incertae sedis</taxon>
        <taxon>Chytridiomycetes</taxon>
        <taxon>Rhizophlyctidales</taxon>
        <taxon>Rhizophlyctidaceae</taxon>
        <taxon>Rhizophlyctis</taxon>
    </lineage>
</organism>
<dbReference type="InterPro" id="IPR002908">
    <property type="entry name" value="Frataxin/CyaY"/>
</dbReference>
<evidence type="ECO:0000256" key="3">
    <source>
        <dbReference type="ARBA" id="ARBA00013107"/>
    </source>
</evidence>
<name>A0AAD5SB43_9FUNG</name>
<dbReference type="NCBIfam" id="TIGR03421">
    <property type="entry name" value="FeS_CyaY"/>
    <property type="match status" value="1"/>
</dbReference>
<accession>A0AAD5SB43</accession>
<evidence type="ECO:0000256" key="9">
    <source>
        <dbReference type="ARBA" id="ARBA00023004"/>
    </source>
</evidence>
<dbReference type="PANTHER" id="PTHR16821:SF2">
    <property type="entry name" value="FRATAXIN, MITOCHONDRIAL"/>
    <property type="match status" value="1"/>
</dbReference>
<evidence type="ECO:0000256" key="1">
    <source>
        <dbReference type="ARBA" id="ARBA00004173"/>
    </source>
</evidence>
<dbReference type="InterPro" id="IPR017789">
    <property type="entry name" value="Frataxin"/>
</dbReference>
<sequence>MLGAMLPVRSTIPRTILRSTRAFARRSHLTRLHSVARPFISQLVPSYIAGTRLFSAGASNTGSLDERTYHRVADEALDHLVEYLENLGDELDIDGYDVVYSQGVLTLRVGDETTYVINKQPPNKQIWLSSPLSGPKRFDYSSEAGKWVYSRESESLQDLLSRELSSLLKRDIDIGSVL</sequence>
<reference evidence="13" key="1">
    <citation type="submission" date="2020-05" db="EMBL/GenBank/DDBJ databases">
        <title>Phylogenomic resolution of chytrid fungi.</title>
        <authorList>
            <person name="Stajich J.E."/>
            <person name="Amses K."/>
            <person name="Simmons R."/>
            <person name="Seto K."/>
            <person name="Myers J."/>
            <person name="Bonds A."/>
            <person name="Quandt C.A."/>
            <person name="Barry K."/>
            <person name="Liu P."/>
            <person name="Grigoriev I."/>
            <person name="Longcore J.E."/>
            <person name="James T.Y."/>
        </authorList>
    </citation>
    <scope>NUCLEOTIDE SEQUENCE</scope>
    <source>
        <strain evidence="13">JEL0318</strain>
    </source>
</reference>
<dbReference type="PANTHER" id="PTHR16821">
    <property type="entry name" value="FRATAXIN"/>
    <property type="match status" value="1"/>
</dbReference>
<dbReference type="GO" id="GO:0004322">
    <property type="term" value="F:ferroxidase activity"/>
    <property type="evidence" value="ECO:0007669"/>
    <property type="project" value="UniProtKB-EC"/>
</dbReference>
<dbReference type="GO" id="GO:0006879">
    <property type="term" value="P:intracellular iron ion homeostasis"/>
    <property type="evidence" value="ECO:0007669"/>
    <property type="project" value="UniProtKB-KW"/>
</dbReference>
<evidence type="ECO:0000256" key="6">
    <source>
        <dbReference type="ARBA" id="ARBA00022496"/>
    </source>
</evidence>
<evidence type="ECO:0000256" key="10">
    <source>
        <dbReference type="ARBA" id="ARBA00023065"/>
    </source>
</evidence>
<dbReference type="NCBIfam" id="TIGR03422">
    <property type="entry name" value="mito_frataxin"/>
    <property type="match status" value="1"/>
</dbReference>
<keyword evidence="4" id="KW-0409">Iron storage</keyword>
<dbReference type="SMART" id="SM01219">
    <property type="entry name" value="Frataxin_Cyay"/>
    <property type="match status" value="1"/>
</dbReference>
<keyword evidence="14" id="KW-1185">Reference proteome</keyword>
<keyword evidence="10" id="KW-0406">Ion transport</keyword>
<dbReference type="InterPro" id="IPR020895">
    <property type="entry name" value="Frataxin_CS"/>
</dbReference>
<dbReference type="InterPro" id="IPR036524">
    <property type="entry name" value="Frataxin/CyaY_sf"/>
</dbReference>
<evidence type="ECO:0000313" key="14">
    <source>
        <dbReference type="Proteomes" id="UP001212841"/>
    </source>
</evidence>
<proteinExistence type="inferred from homology"/>
<comment type="similarity">
    <text evidence="2">Belongs to the frataxin family.</text>
</comment>
<dbReference type="GO" id="GO:0016226">
    <property type="term" value="P:iron-sulfur cluster assembly"/>
    <property type="evidence" value="ECO:0007669"/>
    <property type="project" value="InterPro"/>
</dbReference>
<keyword evidence="5" id="KW-0813">Transport</keyword>
<dbReference type="PROSITE" id="PS50810">
    <property type="entry name" value="FRATAXIN_2"/>
    <property type="match status" value="1"/>
</dbReference>
<evidence type="ECO:0000256" key="7">
    <source>
        <dbReference type="ARBA" id="ARBA00022946"/>
    </source>
</evidence>
<evidence type="ECO:0000313" key="13">
    <source>
        <dbReference type="EMBL" id="KAJ3051188.1"/>
    </source>
</evidence>